<protein>
    <submittedName>
        <fullName evidence="1">Uncharacterized protein</fullName>
    </submittedName>
</protein>
<evidence type="ECO:0000313" key="2">
    <source>
        <dbReference type="Proteomes" id="UP000682877"/>
    </source>
</evidence>
<evidence type="ECO:0000313" key="1">
    <source>
        <dbReference type="EMBL" id="CAE6014437.1"/>
    </source>
</evidence>
<proteinExistence type="predicted"/>
<dbReference type="Proteomes" id="UP000682877">
    <property type="component" value="Chromosome 4"/>
</dbReference>
<dbReference type="EMBL" id="LR999454">
    <property type="protein sequence ID" value="CAE6014437.1"/>
    <property type="molecule type" value="Genomic_DNA"/>
</dbReference>
<reference evidence="1" key="1">
    <citation type="submission" date="2021-01" db="EMBL/GenBank/DDBJ databases">
        <authorList>
            <person name="Bezrukov I."/>
        </authorList>
    </citation>
    <scope>NUCLEOTIDE SEQUENCE</scope>
</reference>
<gene>
    <name evidence="1" type="ORF">AARE701A_LOCUS9829</name>
</gene>
<accession>A0A8S2A5B8</accession>
<name>A0A8S2A5B8_ARAAE</name>
<dbReference type="AlphaFoldDB" id="A0A8S2A5B8"/>
<sequence length="330" mass="37877">METCLNLLVVYLSDLLSEDFHVSPLKDFLPWQCFISTSSLVLSTYNALLKRLPQINPPKENLCKGKNFQKIWYDMFLEEDEEDVNDSTFAAKFTYSFRITNPRSFSNPQKFCYLVVGSDELDSPAMVMESGLWDAHSHEVNEDVIEGKRVTKGLAQASLLAPTRSRVVHDILLHGEKLLINNQSLFCIPELHLLRSGDHRIYSHFDRDTRDLFQLLSSCHRDISHRSRDALRFINDATPTSSLNDPAWKTLTLSWAWDILYFVVVGPFFKFKLSSSGVHFPGPFASHFSWSGPNSRVTHLEMIIINFLHRGETITIFLSRQGGFVKEKDQ</sequence>
<organism evidence="1 2">
    <name type="scientific">Arabidopsis arenosa</name>
    <name type="common">Sand rock-cress</name>
    <name type="synonym">Cardaminopsis arenosa</name>
    <dbReference type="NCBI Taxonomy" id="38785"/>
    <lineage>
        <taxon>Eukaryota</taxon>
        <taxon>Viridiplantae</taxon>
        <taxon>Streptophyta</taxon>
        <taxon>Embryophyta</taxon>
        <taxon>Tracheophyta</taxon>
        <taxon>Spermatophyta</taxon>
        <taxon>Magnoliopsida</taxon>
        <taxon>eudicotyledons</taxon>
        <taxon>Gunneridae</taxon>
        <taxon>Pentapetalae</taxon>
        <taxon>rosids</taxon>
        <taxon>malvids</taxon>
        <taxon>Brassicales</taxon>
        <taxon>Brassicaceae</taxon>
        <taxon>Camelineae</taxon>
        <taxon>Arabidopsis</taxon>
    </lineage>
</organism>
<keyword evidence="2" id="KW-1185">Reference proteome</keyword>